<accession>A0A0H4X2N4</accession>
<dbReference type="InterPro" id="IPR036291">
    <property type="entry name" value="NAD(P)-bd_dom_sf"/>
</dbReference>
<dbReference type="AlphaFoldDB" id="A0A0H4X2N4"/>
<reference evidence="2 3" key="1">
    <citation type="journal article" date="2016" name="PLoS ONE">
        <title>Complete Genome Sequence and Comparative Genomics of a Novel Myxobacterium Myxococcus hansupus.</title>
        <authorList>
            <person name="Sharma G."/>
            <person name="Narwani T."/>
            <person name="Subramanian S."/>
        </authorList>
    </citation>
    <scope>NUCLEOTIDE SEQUENCE [LARGE SCALE GENOMIC DNA]</scope>
    <source>
        <strain evidence="3">mixupus</strain>
    </source>
</reference>
<proteinExistence type="predicted"/>
<dbReference type="KEGG" id="mym:A176_005025"/>
<dbReference type="SMART" id="SM00881">
    <property type="entry name" value="CoA_binding"/>
    <property type="match status" value="1"/>
</dbReference>
<dbReference type="OrthoDB" id="9804695at2"/>
<dbReference type="EMBL" id="CP012109">
    <property type="protein sequence ID" value="AKQ68113.1"/>
    <property type="molecule type" value="Genomic_DNA"/>
</dbReference>
<name>A0A0H4X2N4_9BACT</name>
<dbReference type="RefSeq" id="WP_002637307.1">
    <property type="nucleotide sequence ID" value="NZ_CP012109.1"/>
</dbReference>
<feature type="domain" description="CoA-binding" evidence="1">
    <location>
        <begin position="18"/>
        <end position="115"/>
    </location>
</feature>
<gene>
    <name evidence="2" type="ORF">A176_005025</name>
</gene>
<dbReference type="PANTHER" id="PTHR33303:SF2">
    <property type="entry name" value="COA-BINDING DOMAIN-CONTAINING PROTEIN"/>
    <property type="match status" value="1"/>
</dbReference>
<dbReference type="PANTHER" id="PTHR33303">
    <property type="entry name" value="CYTOPLASMIC PROTEIN-RELATED"/>
    <property type="match status" value="1"/>
</dbReference>
<dbReference type="Gene3D" id="3.40.50.720">
    <property type="entry name" value="NAD(P)-binding Rossmann-like Domain"/>
    <property type="match status" value="1"/>
</dbReference>
<sequence>MTWEQNLIEDEAGVEQVVKGARRVAVLGIKTEQQSGQPAFYVPDYLAREGVEVVPVPVYYPDVTHILGKPVFRRLEDVPGELDLVDVFRRPQDIDAHVEDLIAKKPKAVWFQSGIRNDAAAEKLAKAGIQVVQDRCLMVDHRRYGAR</sequence>
<dbReference type="SUPFAM" id="SSF51735">
    <property type="entry name" value="NAD(P)-binding Rossmann-fold domains"/>
    <property type="match status" value="1"/>
</dbReference>
<dbReference type="Pfam" id="PF13380">
    <property type="entry name" value="CoA_binding_2"/>
    <property type="match status" value="1"/>
</dbReference>
<dbReference type="eggNOG" id="COG1832">
    <property type="taxonomic scope" value="Bacteria"/>
</dbReference>
<dbReference type="Proteomes" id="UP000009026">
    <property type="component" value="Chromosome"/>
</dbReference>
<evidence type="ECO:0000313" key="2">
    <source>
        <dbReference type="EMBL" id="AKQ68113.1"/>
    </source>
</evidence>
<dbReference type="PATRIC" id="fig|1297742.4.peg.5070"/>
<dbReference type="STRING" id="1297742.A176_005025"/>
<organism evidence="2 3">
    <name type="scientific">Pseudomyxococcus hansupus</name>
    <dbReference type="NCBI Taxonomy" id="1297742"/>
    <lineage>
        <taxon>Bacteria</taxon>
        <taxon>Pseudomonadati</taxon>
        <taxon>Myxococcota</taxon>
        <taxon>Myxococcia</taxon>
        <taxon>Myxococcales</taxon>
        <taxon>Cystobacterineae</taxon>
        <taxon>Myxococcaceae</taxon>
        <taxon>Pseudomyxococcus</taxon>
    </lineage>
</organism>
<evidence type="ECO:0000313" key="3">
    <source>
        <dbReference type="Proteomes" id="UP000009026"/>
    </source>
</evidence>
<protein>
    <submittedName>
        <fullName evidence="2">O-acetylhomoserine sulfhydrylase</fullName>
    </submittedName>
</protein>
<dbReference type="InterPro" id="IPR003781">
    <property type="entry name" value="CoA-bd"/>
</dbReference>
<evidence type="ECO:0000259" key="1">
    <source>
        <dbReference type="SMART" id="SM00881"/>
    </source>
</evidence>
<keyword evidence="3" id="KW-1185">Reference proteome</keyword>